<protein>
    <submittedName>
        <fullName evidence="1">Uncharacterized protein</fullName>
    </submittedName>
</protein>
<dbReference type="PANTHER" id="PTHR34131">
    <property type="entry name" value="(RAP ANNOTATION RELEASE2) GALACTOSE-BINDING LIKE DOMAIN CONTAINING PROTEIN"/>
    <property type="match status" value="1"/>
</dbReference>
<evidence type="ECO:0000313" key="2">
    <source>
        <dbReference type="Proteomes" id="UP001279734"/>
    </source>
</evidence>
<reference evidence="1" key="1">
    <citation type="submission" date="2023-05" db="EMBL/GenBank/DDBJ databases">
        <title>Nepenthes gracilis genome sequencing.</title>
        <authorList>
            <person name="Fukushima K."/>
        </authorList>
    </citation>
    <scope>NUCLEOTIDE SEQUENCE</scope>
    <source>
        <strain evidence="1">SING2019-196</strain>
    </source>
</reference>
<dbReference type="PANTHER" id="PTHR34131:SF2">
    <property type="entry name" value="FAMILY PROTEIN, PUTATIVE (DUF1997)-RELATED"/>
    <property type="match status" value="1"/>
</dbReference>
<dbReference type="EMBL" id="BSYO01000011">
    <property type="protein sequence ID" value="GMH11803.1"/>
    <property type="molecule type" value="Genomic_DNA"/>
</dbReference>
<accession>A0AAD3XP65</accession>
<dbReference type="Proteomes" id="UP001279734">
    <property type="component" value="Unassembled WGS sequence"/>
</dbReference>
<sequence length="248" mass="27920">MGTLSHKFIMLGPTQWRGTGGFGMLSSSALCNLSSTRDVIGIIKLIKDNSAKSNVKRALLSARKKERIKLPKYEDSCRGKIYHVSEFLNDPAGVEALLNVDALESWKTLGSNTYRCTLPGIQLLNFEVAPVLDLQVNRTSDNCTVELLSCKFQGSDILERQNKHFSAFMENCITWDRNDSESFMDVDVKLDISLEIYNQPFLLLPVSAIEGPGNMVMQALLDRFVPLLLQKLLKDYDSWVQQQRKVSP</sequence>
<dbReference type="InterPro" id="IPR018971">
    <property type="entry name" value="DUF1997"/>
</dbReference>
<proteinExistence type="predicted"/>
<gene>
    <name evidence="1" type="ORF">Nepgr_013644</name>
</gene>
<comment type="caution">
    <text evidence="1">The sequence shown here is derived from an EMBL/GenBank/DDBJ whole genome shotgun (WGS) entry which is preliminary data.</text>
</comment>
<evidence type="ECO:0000313" key="1">
    <source>
        <dbReference type="EMBL" id="GMH11803.1"/>
    </source>
</evidence>
<name>A0AAD3XP65_NEPGR</name>
<organism evidence="1 2">
    <name type="scientific">Nepenthes gracilis</name>
    <name type="common">Slender pitcher plant</name>
    <dbReference type="NCBI Taxonomy" id="150966"/>
    <lineage>
        <taxon>Eukaryota</taxon>
        <taxon>Viridiplantae</taxon>
        <taxon>Streptophyta</taxon>
        <taxon>Embryophyta</taxon>
        <taxon>Tracheophyta</taxon>
        <taxon>Spermatophyta</taxon>
        <taxon>Magnoliopsida</taxon>
        <taxon>eudicotyledons</taxon>
        <taxon>Gunneridae</taxon>
        <taxon>Pentapetalae</taxon>
        <taxon>Caryophyllales</taxon>
        <taxon>Nepenthaceae</taxon>
        <taxon>Nepenthes</taxon>
    </lineage>
</organism>
<dbReference type="AlphaFoldDB" id="A0AAD3XP65"/>
<keyword evidence="2" id="KW-1185">Reference proteome</keyword>
<dbReference type="Pfam" id="PF09366">
    <property type="entry name" value="DUF1997"/>
    <property type="match status" value="1"/>
</dbReference>